<proteinExistence type="predicted"/>
<evidence type="ECO:0008006" key="2">
    <source>
        <dbReference type="Google" id="ProtNLM"/>
    </source>
</evidence>
<organism evidence="1">
    <name type="scientific">viral metagenome</name>
    <dbReference type="NCBI Taxonomy" id="1070528"/>
    <lineage>
        <taxon>unclassified sequences</taxon>
        <taxon>metagenomes</taxon>
        <taxon>organismal metagenomes</taxon>
    </lineage>
</organism>
<dbReference type="GO" id="GO:0003677">
    <property type="term" value="F:DNA binding"/>
    <property type="evidence" value="ECO:0007669"/>
    <property type="project" value="InterPro"/>
</dbReference>
<dbReference type="AlphaFoldDB" id="A0A6C0EIF8"/>
<evidence type="ECO:0000313" key="1">
    <source>
        <dbReference type="EMBL" id="QHT28857.1"/>
    </source>
</evidence>
<dbReference type="EMBL" id="MN738865">
    <property type="protein sequence ID" value="QHT28857.1"/>
    <property type="molecule type" value="Genomic_DNA"/>
</dbReference>
<dbReference type="SUPFAM" id="SSF47413">
    <property type="entry name" value="lambda repressor-like DNA-binding domains"/>
    <property type="match status" value="1"/>
</dbReference>
<dbReference type="InterPro" id="IPR010982">
    <property type="entry name" value="Lambda_DNA-bd_dom_sf"/>
</dbReference>
<name>A0A6C0EIF8_9ZZZZ</name>
<protein>
    <recommendedName>
        <fullName evidence="2">HTH cro/C1-type domain-containing protein</fullName>
    </recommendedName>
</protein>
<reference evidence="1" key="1">
    <citation type="journal article" date="2020" name="Nature">
        <title>Giant virus diversity and host interactions through global metagenomics.</title>
        <authorList>
            <person name="Schulz F."/>
            <person name="Roux S."/>
            <person name="Paez-Espino D."/>
            <person name="Jungbluth S."/>
            <person name="Walsh D.A."/>
            <person name="Denef V.J."/>
            <person name="McMahon K.D."/>
            <person name="Konstantinidis K.T."/>
            <person name="Eloe-Fadrosh E.A."/>
            <person name="Kyrpides N.C."/>
            <person name="Woyke T."/>
        </authorList>
    </citation>
    <scope>NUCLEOTIDE SEQUENCE</scope>
    <source>
        <strain evidence="1">GVMAG-M-3300001351-8</strain>
    </source>
</reference>
<dbReference type="Gene3D" id="1.10.260.40">
    <property type="entry name" value="lambda repressor-like DNA-binding domains"/>
    <property type="match status" value="1"/>
</dbReference>
<sequence length="119" mass="13483">MDNTDYHNRTITIGKRHTSSYKETEIKVKDSSNNKLSTNSLKIEKDFEAGKSLKTWGTVYGKAVTQARCKLPTKTSQTGLAKQLQVKPDIVKEIENGKGLYNDQLANKLFRILKVKRNP</sequence>
<accession>A0A6C0EIF8</accession>